<organism evidence="2 3">
    <name type="scientific">Drouetiella hepatica Uher 2000/2452</name>
    <dbReference type="NCBI Taxonomy" id="904376"/>
    <lineage>
        <taxon>Bacteria</taxon>
        <taxon>Bacillati</taxon>
        <taxon>Cyanobacteriota</taxon>
        <taxon>Cyanophyceae</taxon>
        <taxon>Oculatellales</taxon>
        <taxon>Oculatellaceae</taxon>
        <taxon>Drouetiella</taxon>
    </lineage>
</organism>
<feature type="domain" description="Methyltransferase FkbM" evidence="1">
    <location>
        <begin position="103"/>
        <end position="243"/>
    </location>
</feature>
<dbReference type="InterPro" id="IPR029063">
    <property type="entry name" value="SAM-dependent_MTases_sf"/>
</dbReference>
<evidence type="ECO:0000313" key="3">
    <source>
        <dbReference type="Proteomes" id="UP000757435"/>
    </source>
</evidence>
<dbReference type="GO" id="GO:0032259">
    <property type="term" value="P:methylation"/>
    <property type="evidence" value="ECO:0007669"/>
    <property type="project" value="UniProtKB-KW"/>
</dbReference>
<accession>A0A951UN38</accession>
<dbReference type="NCBIfam" id="TIGR01444">
    <property type="entry name" value="fkbM_fam"/>
    <property type="match status" value="1"/>
</dbReference>
<sequence length="274" mass="29914">MNDGLVSIKKITKKVLPSPLLQILRRALGKDDPSRYASLPRYKGRSETVLQCCISYNRHGGYCVPLSSLHRPATQKILSGRVWEPKTIEFITSHCGSGDVIHAGTYFGDFVPALSRKCSPHAKIWAFEPHPESHQCALITIALNSLRNVELINAGLGSQQSSMSLVVADQAGQSFGGGSKLAESEDDFVGQAIEVKILRIDDVIPPDRNVSIIQLDVEGFEQQALEGAIATIKRCKPILILESLPHEDWLSANLLPIGYKITGKIHANSILSIS</sequence>
<dbReference type="PANTHER" id="PTHR34203">
    <property type="entry name" value="METHYLTRANSFERASE, FKBM FAMILY PROTEIN"/>
    <property type="match status" value="1"/>
</dbReference>
<dbReference type="Proteomes" id="UP000757435">
    <property type="component" value="Unassembled WGS sequence"/>
</dbReference>
<proteinExistence type="predicted"/>
<dbReference type="PANTHER" id="PTHR34203:SF15">
    <property type="entry name" value="SLL1173 PROTEIN"/>
    <property type="match status" value="1"/>
</dbReference>
<comment type="caution">
    <text evidence="2">The sequence shown here is derived from an EMBL/GenBank/DDBJ whole genome shotgun (WGS) entry which is preliminary data.</text>
</comment>
<keyword evidence="2" id="KW-0489">Methyltransferase</keyword>
<dbReference type="GO" id="GO:0008168">
    <property type="term" value="F:methyltransferase activity"/>
    <property type="evidence" value="ECO:0007669"/>
    <property type="project" value="UniProtKB-KW"/>
</dbReference>
<evidence type="ECO:0000313" key="2">
    <source>
        <dbReference type="EMBL" id="MBW4659464.1"/>
    </source>
</evidence>
<name>A0A951UN38_9CYAN</name>
<dbReference type="InterPro" id="IPR006342">
    <property type="entry name" value="FkbM_mtfrase"/>
</dbReference>
<reference evidence="2" key="2">
    <citation type="journal article" date="2022" name="Microbiol. Resour. Announc.">
        <title>Metagenome Sequencing to Explore Phylogenomics of Terrestrial Cyanobacteria.</title>
        <authorList>
            <person name="Ward R.D."/>
            <person name="Stajich J.E."/>
            <person name="Johansen J.R."/>
            <person name="Huntemann M."/>
            <person name="Clum A."/>
            <person name="Foster B."/>
            <person name="Foster B."/>
            <person name="Roux S."/>
            <person name="Palaniappan K."/>
            <person name="Varghese N."/>
            <person name="Mukherjee S."/>
            <person name="Reddy T.B.K."/>
            <person name="Daum C."/>
            <person name="Copeland A."/>
            <person name="Chen I.A."/>
            <person name="Ivanova N.N."/>
            <person name="Kyrpides N.C."/>
            <person name="Shapiro N."/>
            <person name="Eloe-Fadrosh E.A."/>
            <person name="Pietrasiak N."/>
        </authorList>
    </citation>
    <scope>NUCLEOTIDE SEQUENCE</scope>
    <source>
        <strain evidence="2">UHER 2000/2452</strain>
    </source>
</reference>
<protein>
    <submittedName>
        <fullName evidence="2">FkbM family methyltransferase</fullName>
    </submittedName>
</protein>
<evidence type="ECO:0000259" key="1">
    <source>
        <dbReference type="Pfam" id="PF05050"/>
    </source>
</evidence>
<dbReference type="Pfam" id="PF05050">
    <property type="entry name" value="Methyltransf_21"/>
    <property type="match status" value="1"/>
</dbReference>
<dbReference type="SUPFAM" id="SSF53335">
    <property type="entry name" value="S-adenosyl-L-methionine-dependent methyltransferases"/>
    <property type="match status" value="1"/>
</dbReference>
<keyword evidence="2" id="KW-0808">Transferase</keyword>
<dbReference type="AlphaFoldDB" id="A0A951UN38"/>
<gene>
    <name evidence="2" type="ORF">KME15_12380</name>
</gene>
<reference evidence="2" key="1">
    <citation type="submission" date="2021-05" db="EMBL/GenBank/DDBJ databases">
        <authorList>
            <person name="Pietrasiak N."/>
            <person name="Ward R."/>
            <person name="Stajich J.E."/>
            <person name="Kurbessoian T."/>
        </authorList>
    </citation>
    <scope>NUCLEOTIDE SEQUENCE</scope>
    <source>
        <strain evidence="2">UHER 2000/2452</strain>
    </source>
</reference>
<dbReference type="InterPro" id="IPR052514">
    <property type="entry name" value="SAM-dependent_MTase"/>
</dbReference>
<dbReference type="EMBL" id="JAHHHD010000012">
    <property type="protein sequence ID" value="MBW4659464.1"/>
    <property type="molecule type" value="Genomic_DNA"/>
</dbReference>
<dbReference type="Gene3D" id="3.40.50.150">
    <property type="entry name" value="Vaccinia Virus protein VP39"/>
    <property type="match status" value="1"/>
</dbReference>